<feature type="compositionally biased region" description="Basic and acidic residues" evidence="5">
    <location>
        <begin position="440"/>
        <end position="455"/>
    </location>
</feature>
<feature type="compositionally biased region" description="Acidic residues" evidence="5">
    <location>
        <begin position="562"/>
        <end position="572"/>
    </location>
</feature>
<evidence type="ECO:0000256" key="5">
    <source>
        <dbReference type="SAM" id="MobiDB-lite"/>
    </source>
</evidence>
<accession>A0A0D6QUP2</accession>
<evidence type="ECO:0000256" key="2">
    <source>
        <dbReference type="ARBA" id="ARBA00023117"/>
    </source>
</evidence>
<evidence type="ECO:0000256" key="1">
    <source>
        <dbReference type="ARBA" id="ARBA00023015"/>
    </source>
</evidence>
<feature type="domain" description="Bromo" evidence="6">
    <location>
        <begin position="277"/>
        <end position="349"/>
    </location>
</feature>
<dbReference type="SUPFAM" id="SSF47370">
    <property type="entry name" value="Bromodomain"/>
    <property type="match status" value="1"/>
</dbReference>
<proteinExistence type="predicted"/>
<evidence type="ECO:0000313" key="8">
    <source>
        <dbReference type="EMBL" id="JAG93713.1"/>
    </source>
</evidence>
<keyword evidence="2 4" id="KW-0103">Bromodomain</keyword>
<feature type="compositionally biased region" description="Basic and acidic residues" evidence="5">
    <location>
        <begin position="551"/>
        <end position="561"/>
    </location>
</feature>
<dbReference type="InterPro" id="IPR037377">
    <property type="entry name" value="GTE_bromo"/>
</dbReference>
<protein>
    <recommendedName>
        <fullName evidence="9">Bromo domain-containing protein</fullName>
    </recommendedName>
</protein>
<dbReference type="EMBL" id="GCKF01045850">
    <property type="protein sequence ID" value="JAG93713.1"/>
    <property type="molecule type" value="Transcribed_RNA"/>
</dbReference>
<dbReference type="InterPro" id="IPR027353">
    <property type="entry name" value="NET_dom"/>
</dbReference>
<feature type="compositionally biased region" description="Low complexity" evidence="5">
    <location>
        <begin position="590"/>
        <end position="618"/>
    </location>
</feature>
<dbReference type="PROSITE" id="PS50014">
    <property type="entry name" value="BROMODOMAIN_2"/>
    <property type="match status" value="1"/>
</dbReference>
<dbReference type="InterPro" id="IPR036427">
    <property type="entry name" value="Bromodomain-like_sf"/>
</dbReference>
<dbReference type="Gene3D" id="1.20.920.10">
    <property type="entry name" value="Bromodomain-like"/>
    <property type="match status" value="1"/>
</dbReference>
<dbReference type="PROSITE" id="PS51525">
    <property type="entry name" value="NET"/>
    <property type="match status" value="1"/>
</dbReference>
<evidence type="ECO:0000256" key="3">
    <source>
        <dbReference type="ARBA" id="ARBA00023163"/>
    </source>
</evidence>
<reference evidence="8" key="1">
    <citation type="submission" date="2015-03" db="EMBL/GenBank/DDBJ databases">
        <title>A transcriptome of Araucaria cunninghamii, an australian fine timber species.</title>
        <authorList>
            <person name="Jing Yi C.J.Y."/>
            <person name="Yin San L.Y.S."/>
            <person name="Abdul Karim S.S."/>
            <person name="Wan Azmi N.N."/>
            <person name="Hercus R.R."/>
            <person name="Croft L.L."/>
        </authorList>
    </citation>
    <scope>NUCLEOTIDE SEQUENCE</scope>
    <source>
        <strain evidence="8">MI0301</strain>
        <tissue evidence="8">Leaf</tissue>
    </source>
</reference>
<name>A0A0D6QUP2_ARACU</name>
<dbReference type="Gene3D" id="1.20.1270.220">
    <property type="match status" value="1"/>
</dbReference>
<feature type="region of interest" description="Disordered" evidence="5">
    <location>
        <begin position="29"/>
        <end position="89"/>
    </location>
</feature>
<dbReference type="InterPro" id="IPR038336">
    <property type="entry name" value="NET_sf"/>
</dbReference>
<dbReference type="PANTHER" id="PTHR45926">
    <property type="entry name" value="OSJNBA0053K19.4 PROTEIN"/>
    <property type="match status" value="1"/>
</dbReference>
<keyword evidence="3" id="KW-0804">Transcription</keyword>
<feature type="domain" description="NET" evidence="7">
    <location>
        <begin position="438"/>
        <end position="519"/>
    </location>
</feature>
<keyword evidence="1" id="KW-0805">Transcription regulation</keyword>
<evidence type="ECO:0008006" key="9">
    <source>
        <dbReference type="Google" id="ProtNLM"/>
    </source>
</evidence>
<evidence type="ECO:0000256" key="4">
    <source>
        <dbReference type="PROSITE-ProRule" id="PRU00035"/>
    </source>
</evidence>
<dbReference type="AlphaFoldDB" id="A0A0D6QUP2"/>
<evidence type="ECO:0000259" key="6">
    <source>
        <dbReference type="PROSITE" id="PS50014"/>
    </source>
</evidence>
<evidence type="ECO:0000259" key="7">
    <source>
        <dbReference type="PROSITE" id="PS51525"/>
    </source>
</evidence>
<dbReference type="InterPro" id="IPR001487">
    <property type="entry name" value="Bromodomain"/>
</dbReference>
<dbReference type="SMART" id="SM00297">
    <property type="entry name" value="BROMO"/>
    <property type="match status" value="1"/>
</dbReference>
<organism evidence="8">
    <name type="scientific">Araucaria cunninghamii</name>
    <name type="common">Hoop pine</name>
    <name type="synonym">Moreton Bay pine</name>
    <dbReference type="NCBI Taxonomy" id="56994"/>
    <lineage>
        <taxon>Eukaryota</taxon>
        <taxon>Viridiplantae</taxon>
        <taxon>Streptophyta</taxon>
        <taxon>Embryophyta</taxon>
        <taxon>Tracheophyta</taxon>
        <taxon>Spermatophyta</taxon>
        <taxon>Pinopsida</taxon>
        <taxon>Pinidae</taxon>
        <taxon>Conifers II</taxon>
        <taxon>Araucariales</taxon>
        <taxon>Araucariaceae</taxon>
        <taxon>Araucaria</taxon>
    </lineage>
</organism>
<dbReference type="CDD" id="cd05506">
    <property type="entry name" value="Bromo_plant1"/>
    <property type="match status" value="1"/>
</dbReference>
<feature type="region of interest" description="Disordered" evidence="5">
    <location>
        <begin position="515"/>
        <end position="638"/>
    </location>
</feature>
<sequence>MASALLASRDDTRDQHRWAESKVYMRKGLCKSGSKPGFDSQGRAGQNGGREQPQARMAGHDKFEAEAAAASDDSSSLNRKSININHDARREPDGGLRNVDILTFNISSFSADGVRDLRRRLTHELEQVRNLYSRLEAKEIHLRGGYSNVNASYSASQFSGNDVRIYGGKEVTSGMASGGLGQVQRPMPLNLSAVDNNMAGGDGGAAKEKRTPKANQYYRNSEFLTGKDKMPPPDNKKVGNKRKLDIRDAKQPAVDPVTSRLLGEVMKQCSLLLTKLMKHKFGWVFNNPVDVVGMGLHDYNTIIKQPMDLGTVKSKLSDNQYSSPPDFAADVRLTFNNAMVYNPEGHEVHGMAKQLLQFFEERWKTISGKYEEEKKKYSWPGEDRFMGISPNVKQLPINDIPKKNLKKTEPILGPSPPPPQKAKPKTGGTIRTPAPKKPKAKDPHKREMSYEEKQKLSGSLQSLPTEKLENIVQIIKKRNPALCQQEDEIEVDIDCFDTETLWELDRFVNNCKKTMNKNKKKVNGAEPVQSTANNEDTAREESPPVTVPADTSKKNNKKGDQGEEDVDIDDDMPSTNFPPVEIDKDGGYGSRSSSSSSSSSDSGSSSSDSDSGSSSGSDSDAEDANSPGVGSKALPRSS</sequence>
<feature type="compositionally biased region" description="Low complexity" evidence="5">
    <location>
        <begin position="66"/>
        <end position="76"/>
    </location>
</feature>
<dbReference type="Pfam" id="PF17035">
    <property type="entry name" value="BET"/>
    <property type="match status" value="1"/>
</dbReference>
<feature type="region of interest" description="Disordered" evidence="5">
    <location>
        <begin position="405"/>
        <end position="462"/>
    </location>
</feature>
<dbReference type="Pfam" id="PF00439">
    <property type="entry name" value="Bromodomain"/>
    <property type="match status" value="1"/>
</dbReference>
<dbReference type="PRINTS" id="PR00503">
    <property type="entry name" value="BROMODOMAIN"/>
</dbReference>